<sequence>MRMAKENVSVANHVVDGLKTDPSLDGGQCAATTLGKQTSTWWVDLTSIHSIHHITIYFMTINKGLDNNHEIAYSYLGFSVYVSNTTDKQQGVLCFMDNGFNESTKPAVFTTKCTVHGQYVIYNNEKLAGIESPDRNSAYVMNNLCEVEVYDCERGWYGVNCEETCGHCRDMDQCSNTNGTCLTGCDAGFQGELCHTTCDPGWYGEDCNETCGQCRDLDQCSHINGTCLTGCRAGFHGDFCNITCEFGYYGIGCRQKCSAFCETSFDCNTVTGQCNGGCMAGWEGPKCLKLSMFTIDAHKWKMEFYGMFCIVALFLMIFGIMVSYCVLTRFSKKDVLIQHDYNDTEETGTGGISTVSEIDVSCYYYRENPAYEIEQYDERVELE</sequence>
<keyword evidence="1" id="KW-0245">EGF-like domain</keyword>
<dbReference type="Gene3D" id="2.170.300.10">
    <property type="entry name" value="Tie2 ligand-binding domain superfamily"/>
    <property type="match status" value="1"/>
</dbReference>
<dbReference type="AlphaFoldDB" id="K1R1S2"/>
<dbReference type="PANTHER" id="PTHR24043:SF8">
    <property type="entry name" value="EGF-LIKE DOMAIN-CONTAINING PROTEIN"/>
    <property type="match status" value="1"/>
</dbReference>
<evidence type="ECO:0000256" key="1">
    <source>
        <dbReference type="ARBA" id="ARBA00022536"/>
    </source>
</evidence>
<name>K1R1S2_MAGGI</name>
<protein>
    <submittedName>
        <fullName evidence="2">Scavenger receptor class F member 2</fullName>
    </submittedName>
</protein>
<dbReference type="HOGENOM" id="CLU_722089_0_0_1"/>
<dbReference type="GO" id="GO:0005044">
    <property type="term" value="F:scavenger receptor activity"/>
    <property type="evidence" value="ECO:0007669"/>
    <property type="project" value="InterPro"/>
</dbReference>
<proteinExistence type="predicted"/>
<evidence type="ECO:0000313" key="2">
    <source>
        <dbReference type="EMBL" id="EKC43247.1"/>
    </source>
</evidence>
<dbReference type="InterPro" id="IPR042635">
    <property type="entry name" value="MEGF10/SREC1/2-like"/>
</dbReference>
<dbReference type="Gene3D" id="2.60.120.260">
    <property type="entry name" value="Galactose-binding domain-like"/>
    <property type="match status" value="1"/>
</dbReference>
<organism evidence="2">
    <name type="scientific">Magallana gigas</name>
    <name type="common">Pacific oyster</name>
    <name type="synonym">Crassostrea gigas</name>
    <dbReference type="NCBI Taxonomy" id="29159"/>
    <lineage>
        <taxon>Eukaryota</taxon>
        <taxon>Metazoa</taxon>
        <taxon>Spiralia</taxon>
        <taxon>Lophotrochozoa</taxon>
        <taxon>Mollusca</taxon>
        <taxon>Bivalvia</taxon>
        <taxon>Autobranchia</taxon>
        <taxon>Pteriomorphia</taxon>
        <taxon>Ostreida</taxon>
        <taxon>Ostreoidea</taxon>
        <taxon>Ostreidae</taxon>
        <taxon>Magallana</taxon>
    </lineage>
</organism>
<accession>K1R1S2</accession>
<gene>
    <name evidence="2" type="ORF">CGI_10013470</name>
</gene>
<keyword evidence="2" id="KW-0675">Receptor</keyword>
<dbReference type="PANTHER" id="PTHR24043">
    <property type="entry name" value="SCAVENGER RECEPTOR CLASS F"/>
    <property type="match status" value="1"/>
</dbReference>
<reference evidence="2" key="1">
    <citation type="journal article" date="2012" name="Nature">
        <title>The oyster genome reveals stress adaptation and complexity of shell formation.</title>
        <authorList>
            <person name="Zhang G."/>
            <person name="Fang X."/>
            <person name="Guo X."/>
            <person name="Li L."/>
            <person name="Luo R."/>
            <person name="Xu F."/>
            <person name="Yang P."/>
            <person name="Zhang L."/>
            <person name="Wang X."/>
            <person name="Qi H."/>
            <person name="Xiong Z."/>
            <person name="Que H."/>
            <person name="Xie Y."/>
            <person name="Holland P.W."/>
            <person name="Paps J."/>
            <person name="Zhu Y."/>
            <person name="Wu F."/>
            <person name="Chen Y."/>
            <person name="Wang J."/>
            <person name="Peng C."/>
            <person name="Meng J."/>
            <person name="Yang L."/>
            <person name="Liu J."/>
            <person name="Wen B."/>
            <person name="Zhang N."/>
            <person name="Huang Z."/>
            <person name="Zhu Q."/>
            <person name="Feng Y."/>
            <person name="Mount A."/>
            <person name="Hedgecock D."/>
            <person name="Xu Z."/>
            <person name="Liu Y."/>
            <person name="Domazet-Loso T."/>
            <person name="Du Y."/>
            <person name="Sun X."/>
            <person name="Zhang S."/>
            <person name="Liu B."/>
            <person name="Cheng P."/>
            <person name="Jiang X."/>
            <person name="Li J."/>
            <person name="Fan D."/>
            <person name="Wang W."/>
            <person name="Fu W."/>
            <person name="Wang T."/>
            <person name="Wang B."/>
            <person name="Zhang J."/>
            <person name="Peng Z."/>
            <person name="Li Y."/>
            <person name="Li N."/>
            <person name="Wang J."/>
            <person name="Chen M."/>
            <person name="He Y."/>
            <person name="Tan F."/>
            <person name="Song X."/>
            <person name="Zheng Q."/>
            <person name="Huang R."/>
            <person name="Yang H."/>
            <person name="Du X."/>
            <person name="Chen L."/>
            <person name="Yang M."/>
            <person name="Gaffney P.M."/>
            <person name="Wang S."/>
            <person name="Luo L."/>
            <person name="She Z."/>
            <person name="Ming Y."/>
            <person name="Huang W."/>
            <person name="Zhang S."/>
            <person name="Huang B."/>
            <person name="Zhang Y."/>
            <person name="Qu T."/>
            <person name="Ni P."/>
            <person name="Miao G."/>
            <person name="Wang J."/>
            <person name="Wang Q."/>
            <person name="Steinberg C.E."/>
            <person name="Wang H."/>
            <person name="Li N."/>
            <person name="Qian L."/>
            <person name="Zhang G."/>
            <person name="Li Y."/>
            <person name="Yang H."/>
            <person name="Liu X."/>
            <person name="Wang J."/>
            <person name="Yin Y."/>
            <person name="Wang J."/>
        </authorList>
    </citation>
    <scope>NUCLEOTIDE SEQUENCE [LARGE SCALE GENOMIC DNA]</scope>
    <source>
        <strain evidence="2">05x7-T-G4-1.051#20</strain>
    </source>
</reference>
<dbReference type="EMBL" id="JH815940">
    <property type="protein sequence ID" value="EKC43247.1"/>
    <property type="molecule type" value="Genomic_DNA"/>
</dbReference>
<dbReference type="InParanoid" id="K1R1S2"/>